<evidence type="ECO:0000313" key="3">
    <source>
        <dbReference type="Proteomes" id="UP001259347"/>
    </source>
</evidence>
<reference evidence="2 3" key="1">
    <citation type="submission" date="2023-07" db="EMBL/GenBank/DDBJ databases">
        <title>Sorghum-associated microbial communities from plants grown in Nebraska, USA.</title>
        <authorList>
            <person name="Schachtman D."/>
        </authorList>
    </citation>
    <scope>NUCLEOTIDE SEQUENCE [LARGE SCALE GENOMIC DNA]</scope>
    <source>
        <strain evidence="2 3">2980</strain>
    </source>
</reference>
<dbReference type="Proteomes" id="UP001259347">
    <property type="component" value="Unassembled WGS sequence"/>
</dbReference>
<dbReference type="Pfam" id="PF13196">
    <property type="entry name" value="DUF4012"/>
    <property type="match status" value="1"/>
</dbReference>
<keyword evidence="1" id="KW-1133">Transmembrane helix</keyword>
<keyword evidence="1" id="KW-0472">Membrane</keyword>
<dbReference type="EMBL" id="JAVDUM010000007">
    <property type="protein sequence ID" value="MDR6867234.1"/>
    <property type="molecule type" value="Genomic_DNA"/>
</dbReference>
<organism evidence="2 3">
    <name type="scientific">Microbacterium resistens</name>
    <dbReference type="NCBI Taxonomy" id="156977"/>
    <lineage>
        <taxon>Bacteria</taxon>
        <taxon>Bacillati</taxon>
        <taxon>Actinomycetota</taxon>
        <taxon>Actinomycetes</taxon>
        <taxon>Micrococcales</taxon>
        <taxon>Microbacteriaceae</taxon>
        <taxon>Microbacterium</taxon>
    </lineage>
</organism>
<accession>A0ABU1SCA0</accession>
<evidence type="ECO:0008006" key="4">
    <source>
        <dbReference type="Google" id="ProtNLM"/>
    </source>
</evidence>
<evidence type="ECO:0000313" key="2">
    <source>
        <dbReference type="EMBL" id="MDR6867234.1"/>
    </source>
</evidence>
<comment type="caution">
    <text evidence="2">The sequence shown here is derived from an EMBL/GenBank/DDBJ whole genome shotgun (WGS) entry which is preliminary data.</text>
</comment>
<dbReference type="InterPro" id="IPR025101">
    <property type="entry name" value="DUF4012"/>
</dbReference>
<protein>
    <recommendedName>
        <fullName evidence="4">DUF4012 domain-containing protein</fullName>
    </recommendedName>
</protein>
<dbReference type="RefSeq" id="WP_310019838.1">
    <property type="nucleotide sequence ID" value="NZ_JAVDUM010000007.1"/>
</dbReference>
<evidence type="ECO:0000256" key="1">
    <source>
        <dbReference type="SAM" id="Phobius"/>
    </source>
</evidence>
<feature type="transmembrane region" description="Helical" evidence="1">
    <location>
        <begin position="6"/>
        <end position="27"/>
    </location>
</feature>
<keyword evidence="3" id="KW-1185">Reference proteome</keyword>
<gene>
    <name evidence="2" type="ORF">J2Y69_001835</name>
</gene>
<proteinExistence type="predicted"/>
<name>A0ABU1SCA0_9MICO</name>
<sequence length="589" mass="60951">MKSARFWVPVSVGLVLIGVLVGGGFVAKHLYDQAMSAKGDLEQAFPLVTEVEKSMLAGDVPSAQATAARIAALTTSAAKKTDTPLWHGVEWVPFAGPNLAAVRIAADSADTLATDVLTPLTSVSLDALLPKDGAFDTAQLDSLATLVGNASQRIEGVRTDLGTIDQGALIPQVSTGVSSLTAALDKIDPYLTPVHNALTLLPKALGAETPRNYLLLFQNNAESRGTGGNPASIAMLTADHGAISMTQQASSQDFTNGRPAPIIPLDPQTEALYGTKIARYIQDTTLSPDFGETAAIVRAFWAESYGTPIDAVASIDPVALAYILQAIGPVQLPTGETLTADNAIPLLLNEVYTLYPEPADQDVFFAGAAGAVFNALLHQTTDPKALLDVLAKAAGEGRLLYSPSDPAEAAIIAGSPVSGTLPDSNADATAMGVYVNDVTEGKLDYYMQLDIAADSTQCQAGTEAPTFGITATLTNTLTPEQAPGLAPYVSPGRFYTKGTVATDLVLYGPIGAEATAVTVNGNPVEFSTLPHLGRTALKVNLETPPGQSAQVGVTYQGGNGAYGPLEVRHTPMVRATPVALTAEGCGAKG</sequence>
<keyword evidence="1" id="KW-0812">Transmembrane</keyword>